<keyword evidence="1" id="KW-0472">Membrane</keyword>
<evidence type="ECO:0000256" key="1">
    <source>
        <dbReference type="SAM" id="Phobius"/>
    </source>
</evidence>
<evidence type="ECO:0000313" key="2">
    <source>
        <dbReference type="EMBL" id="PRQ56535.1"/>
    </source>
</evidence>
<dbReference type="Proteomes" id="UP000238479">
    <property type="component" value="Chromosome 1"/>
</dbReference>
<evidence type="ECO:0000313" key="3">
    <source>
        <dbReference type="Proteomes" id="UP000238479"/>
    </source>
</evidence>
<keyword evidence="3" id="KW-1185">Reference proteome</keyword>
<accession>A0A2P6SCX4</accession>
<organism evidence="2 3">
    <name type="scientific">Rosa chinensis</name>
    <name type="common">China rose</name>
    <dbReference type="NCBI Taxonomy" id="74649"/>
    <lineage>
        <taxon>Eukaryota</taxon>
        <taxon>Viridiplantae</taxon>
        <taxon>Streptophyta</taxon>
        <taxon>Embryophyta</taxon>
        <taxon>Tracheophyta</taxon>
        <taxon>Spermatophyta</taxon>
        <taxon>Magnoliopsida</taxon>
        <taxon>eudicotyledons</taxon>
        <taxon>Gunneridae</taxon>
        <taxon>Pentapetalae</taxon>
        <taxon>rosids</taxon>
        <taxon>fabids</taxon>
        <taxon>Rosales</taxon>
        <taxon>Rosaceae</taxon>
        <taxon>Rosoideae</taxon>
        <taxon>Rosoideae incertae sedis</taxon>
        <taxon>Rosa</taxon>
    </lineage>
</organism>
<name>A0A2P6SCX4_ROSCH</name>
<dbReference type="AlphaFoldDB" id="A0A2P6SCX4"/>
<sequence length="68" mass="8271">MRYKSHYNSEGVFSGNRRKGFCIIYTLFLCKTFSYKPSFMSFHISFFISFGLEHLLTAYSFVFWIWFH</sequence>
<keyword evidence="1" id="KW-1133">Transmembrane helix</keyword>
<proteinExistence type="predicted"/>
<gene>
    <name evidence="2" type="ORF">RchiOBHm_Chr1g0337461</name>
</gene>
<comment type="caution">
    <text evidence="2">The sequence shown here is derived from an EMBL/GenBank/DDBJ whole genome shotgun (WGS) entry which is preliminary data.</text>
</comment>
<dbReference type="Gramene" id="PRQ56535">
    <property type="protein sequence ID" value="PRQ56535"/>
    <property type="gene ID" value="RchiOBHm_Chr1g0337461"/>
</dbReference>
<dbReference type="EMBL" id="PDCK01000039">
    <property type="protein sequence ID" value="PRQ56535.1"/>
    <property type="molecule type" value="Genomic_DNA"/>
</dbReference>
<keyword evidence="1" id="KW-0812">Transmembrane</keyword>
<protein>
    <submittedName>
        <fullName evidence="2">Uncharacterized protein</fullName>
    </submittedName>
</protein>
<feature type="transmembrane region" description="Helical" evidence="1">
    <location>
        <begin position="44"/>
        <end position="67"/>
    </location>
</feature>
<reference evidence="2 3" key="1">
    <citation type="journal article" date="2018" name="Nat. Genet.">
        <title>The Rosa genome provides new insights in the design of modern roses.</title>
        <authorList>
            <person name="Bendahmane M."/>
        </authorList>
    </citation>
    <scope>NUCLEOTIDE SEQUENCE [LARGE SCALE GENOMIC DNA]</scope>
    <source>
        <strain evidence="3">cv. Old Blush</strain>
    </source>
</reference>